<dbReference type="Proteomes" id="UP001158598">
    <property type="component" value="Chromosome"/>
</dbReference>
<reference evidence="1" key="1">
    <citation type="submission" date="2023-03" db="EMBL/GenBank/DDBJ databases">
        <authorList>
            <person name="Pearce D."/>
        </authorList>
    </citation>
    <scope>NUCLEOTIDE SEQUENCE</scope>
    <source>
        <strain evidence="1">Mc</strain>
    </source>
</reference>
<dbReference type="EMBL" id="OX458332">
    <property type="protein sequence ID" value="CAI8749359.1"/>
    <property type="molecule type" value="Genomic_DNA"/>
</dbReference>
<accession>A0AA35UCF1</accession>
<name>A0AA35UCF1_METCP</name>
<evidence type="ECO:0000313" key="2">
    <source>
        <dbReference type="Proteomes" id="UP001158598"/>
    </source>
</evidence>
<dbReference type="AlphaFoldDB" id="A0AA35UCF1"/>
<proteinExistence type="predicted"/>
<sequence>MRTNPDLILKNWILRKALTIARNPVAAS</sequence>
<protein>
    <submittedName>
        <fullName evidence="1">Uncharacterized protein</fullName>
    </submittedName>
</protein>
<evidence type="ECO:0000313" key="1">
    <source>
        <dbReference type="EMBL" id="CAI8749359.1"/>
    </source>
</evidence>
<organism evidence="1 2">
    <name type="scientific">Methylococcus capsulatus</name>
    <dbReference type="NCBI Taxonomy" id="414"/>
    <lineage>
        <taxon>Bacteria</taxon>
        <taxon>Pseudomonadati</taxon>
        <taxon>Pseudomonadota</taxon>
        <taxon>Gammaproteobacteria</taxon>
        <taxon>Methylococcales</taxon>
        <taxon>Methylococcaceae</taxon>
        <taxon>Methylococcus</taxon>
    </lineage>
</organism>
<gene>
    <name evidence="1" type="ORF">MCNOR_0622</name>
</gene>